<dbReference type="AlphaFoldDB" id="A0A2R6NVH6"/>
<evidence type="ECO:0000313" key="4">
    <source>
        <dbReference type="Proteomes" id="UP000186601"/>
    </source>
</evidence>
<feature type="signal peptide" evidence="2">
    <location>
        <begin position="1"/>
        <end position="21"/>
    </location>
</feature>
<comment type="caution">
    <text evidence="3">The sequence shown here is derived from an EMBL/GenBank/DDBJ whole genome shotgun (WGS) entry which is preliminary data.</text>
</comment>
<keyword evidence="2" id="KW-0732">Signal</keyword>
<feature type="compositionally biased region" description="Low complexity" evidence="1">
    <location>
        <begin position="130"/>
        <end position="152"/>
    </location>
</feature>
<dbReference type="STRING" id="98765.A0A2R6NVH6"/>
<feature type="region of interest" description="Disordered" evidence="1">
    <location>
        <begin position="130"/>
        <end position="189"/>
    </location>
</feature>
<keyword evidence="4" id="KW-1185">Reference proteome</keyword>
<accession>A0A2R6NVH6</accession>
<name>A0A2R6NVH6_9APHY</name>
<proteinExistence type="predicted"/>
<protein>
    <submittedName>
        <fullName evidence="3">Uncharacterized protein</fullName>
    </submittedName>
</protein>
<sequence>MRSGLAFSLAAVITLVSHAWGQTSLYIPGFDPQPVAANELGVGADGETTWLLAPGVSSGTLDGPDIFGPATLIAGPTQAHLIYDDPAGYSLDDDCGVNGDIAECTAVYANSMTTSTYITEETAAPFEVQGGLSSTTSTDSGPPTSAPSAGSSVQTGASQTSVPSGVSQASTPGASTQSSSTSGAPLPSGSTNGVAKFGHGTLTAWLAFVASLTFLTFLA</sequence>
<gene>
    <name evidence="3" type="ORF">PHLCEN_2v7783</name>
</gene>
<feature type="compositionally biased region" description="Low complexity" evidence="1">
    <location>
        <begin position="167"/>
        <end position="185"/>
    </location>
</feature>
<feature type="chain" id="PRO_5015331302" evidence="2">
    <location>
        <begin position="22"/>
        <end position="219"/>
    </location>
</feature>
<feature type="compositionally biased region" description="Polar residues" evidence="1">
    <location>
        <begin position="153"/>
        <end position="166"/>
    </location>
</feature>
<dbReference type="EMBL" id="MLYV02000787">
    <property type="protein sequence ID" value="PSR77593.1"/>
    <property type="molecule type" value="Genomic_DNA"/>
</dbReference>
<dbReference type="OrthoDB" id="4991875at2759"/>
<evidence type="ECO:0000256" key="2">
    <source>
        <dbReference type="SAM" id="SignalP"/>
    </source>
</evidence>
<dbReference type="Proteomes" id="UP000186601">
    <property type="component" value="Unassembled WGS sequence"/>
</dbReference>
<evidence type="ECO:0000256" key="1">
    <source>
        <dbReference type="SAM" id="MobiDB-lite"/>
    </source>
</evidence>
<reference evidence="3 4" key="1">
    <citation type="submission" date="2018-02" db="EMBL/GenBank/DDBJ databases">
        <title>Genome sequence of the basidiomycete white-rot fungus Phlebia centrifuga.</title>
        <authorList>
            <person name="Granchi Z."/>
            <person name="Peng M."/>
            <person name="de Vries R.P."/>
            <person name="Hilden K."/>
            <person name="Makela M.R."/>
            <person name="Grigoriev I."/>
            <person name="Riley R."/>
        </authorList>
    </citation>
    <scope>NUCLEOTIDE SEQUENCE [LARGE SCALE GENOMIC DNA]</scope>
    <source>
        <strain evidence="3 4">FBCC195</strain>
    </source>
</reference>
<evidence type="ECO:0000313" key="3">
    <source>
        <dbReference type="EMBL" id="PSR77593.1"/>
    </source>
</evidence>
<organism evidence="3 4">
    <name type="scientific">Hermanssonia centrifuga</name>
    <dbReference type="NCBI Taxonomy" id="98765"/>
    <lineage>
        <taxon>Eukaryota</taxon>
        <taxon>Fungi</taxon>
        <taxon>Dikarya</taxon>
        <taxon>Basidiomycota</taxon>
        <taxon>Agaricomycotina</taxon>
        <taxon>Agaricomycetes</taxon>
        <taxon>Polyporales</taxon>
        <taxon>Meruliaceae</taxon>
        <taxon>Hermanssonia</taxon>
    </lineage>
</organism>